<dbReference type="Proteomes" id="UP000249390">
    <property type="component" value="Unassembled WGS sequence"/>
</dbReference>
<reference evidence="1 2" key="1">
    <citation type="submission" date="2018-06" db="EMBL/GenBank/DDBJ databases">
        <title>The Genome of Cuscuta australis (Dodder) Provides Insight into the Evolution of Plant Parasitism.</title>
        <authorList>
            <person name="Liu H."/>
        </authorList>
    </citation>
    <scope>NUCLEOTIDE SEQUENCE [LARGE SCALE GENOMIC DNA]</scope>
    <source>
        <strain evidence="2">cv. Yunnan</strain>
        <tissue evidence="1">Vines</tissue>
    </source>
</reference>
<evidence type="ECO:0000313" key="2">
    <source>
        <dbReference type="Proteomes" id="UP000249390"/>
    </source>
</evidence>
<accession>A0A328DWY6</accession>
<sequence>MVAKHAFDSHTYYYTEAQIVFYLSAKQEHNLPWLQETVKPFKCPSQDTRVQEHAKTGERLTLPTRHGCNCTKSGCYRVAATPRYGSGHPKVHEAQITFTISEKQHRAQANPAMAARRQLPRQDAGRLALEI</sequence>
<protein>
    <submittedName>
        <fullName evidence="1">Uncharacterized protein</fullName>
    </submittedName>
</protein>
<dbReference type="EMBL" id="NQVE01000067">
    <property type="protein sequence ID" value="RAL50245.1"/>
    <property type="molecule type" value="Genomic_DNA"/>
</dbReference>
<comment type="caution">
    <text evidence="1">The sequence shown here is derived from an EMBL/GenBank/DDBJ whole genome shotgun (WGS) entry which is preliminary data.</text>
</comment>
<keyword evidence="2" id="KW-1185">Reference proteome</keyword>
<evidence type="ECO:0000313" key="1">
    <source>
        <dbReference type="EMBL" id="RAL50245.1"/>
    </source>
</evidence>
<proteinExistence type="predicted"/>
<dbReference type="AlphaFoldDB" id="A0A328DWY6"/>
<organism evidence="1 2">
    <name type="scientific">Cuscuta australis</name>
    <dbReference type="NCBI Taxonomy" id="267555"/>
    <lineage>
        <taxon>Eukaryota</taxon>
        <taxon>Viridiplantae</taxon>
        <taxon>Streptophyta</taxon>
        <taxon>Embryophyta</taxon>
        <taxon>Tracheophyta</taxon>
        <taxon>Spermatophyta</taxon>
        <taxon>Magnoliopsida</taxon>
        <taxon>eudicotyledons</taxon>
        <taxon>Gunneridae</taxon>
        <taxon>Pentapetalae</taxon>
        <taxon>asterids</taxon>
        <taxon>lamiids</taxon>
        <taxon>Solanales</taxon>
        <taxon>Convolvulaceae</taxon>
        <taxon>Cuscuteae</taxon>
        <taxon>Cuscuta</taxon>
        <taxon>Cuscuta subgen. Grammica</taxon>
        <taxon>Cuscuta sect. Cleistogrammica</taxon>
    </lineage>
</organism>
<gene>
    <name evidence="1" type="ORF">DM860_007919</name>
</gene>
<name>A0A328DWY6_9ASTE</name>